<keyword evidence="3" id="KW-1185">Reference proteome</keyword>
<keyword evidence="1" id="KW-0812">Transmembrane</keyword>
<evidence type="ECO:0000256" key="1">
    <source>
        <dbReference type="SAM" id="Phobius"/>
    </source>
</evidence>
<sequence>MASGSVDNPFSKIEKCEAIPEINSSFKKGFDSVLYSVSEEESSSNSGRCSEVGKKEKVQKVTESEVPAINSEEVIGKETPRREGDQFGDILNIKKINFSDLSTHRLKFFIAGCIVSAVGVSTITVFGTTVLTIPTLGILFGVEIKPFVETVQNLRDSEVLDGEVIENM</sequence>
<feature type="non-terminal residue" evidence="2">
    <location>
        <position position="168"/>
    </location>
</feature>
<organism evidence="2 3">
    <name type="scientific">Clydaea vesicula</name>
    <dbReference type="NCBI Taxonomy" id="447962"/>
    <lineage>
        <taxon>Eukaryota</taxon>
        <taxon>Fungi</taxon>
        <taxon>Fungi incertae sedis</taxon>
        <taxon>Chytridiomycota</taxon>
        <taxon>Chytridiomycota incertae sedis</taxon>
        <taxon>Chytridiomycetes</taxon>
        <taxon>Lobulomycetales</taxon>
        <taxon>Lobulomycetaceae</taxon>
        <taxon>Clydaea</taxon>
    </lineage>
</organism>
<evidence type="ECO:0000313" key="3">
    <source>
        <dbReference type="Proteomes" id="UP001211065"/>
    </source>
</evidence>
<proteinExistence type="predicted"/>
<evidence type="ECO:0000313" key="2">
    <source>
        <dbReference type="EMBL" id="KAJ3202643.1"/>
    </source>
</evidence>
<reference evidence="2" key="1">
    <citation type="submission" date="2020-05" db="EMBL/GenBank/DDBJ databases">
        <title>Phylogenomic resolution of chytrid fungi.</title>
        <authorList>
            <person name="Stajich J.E."/>
            <person name="Amses K."/>
            <person name="Simmons R."/>
            <person name="Seto K."/>
            <person name="Myers J."/>
            <person name="Bonds A."/>
            <person name="Quandt C.A."/>
            <person name="Barry K."/>
            <person name="Liu P."/>
            <person name="Grigoriev I."/>
            <person name="Longcore J.E."/>
            <person name="James T.Y."/>
        </authorList>
    </citation>
    <scope>NUCLEOTIDE SEQUENCE</scope>
    <source>
        <strain evidence="2">JEL0476</strain>
    </source>
</reference>
<dbReference type="Proteomes" id="UP001211065">
    <property type="component" value="Unassembled WGS sequence"/>
</dbReference>
<name>A0AAD5TTZ0_9FUNG</name>
<feature type="transmembrane region" description="Helical" evidence="1">
    <location>
        <begin position="108"/>
        <end position="133"/>
    </location>
</feature>
<comment type="caution">
    <text evidence="2">The sequence shown here is derived from an EMBL/GenBank/DDBJ whole genome shotgun (WGS) entry which is preliminary data.</text>
</comment>
<accession>A0AAD5TTZ0</accession>
<keyword evidence="1" id="KW-0472">Membrane</keyword>
<keyword evidence="1" id="KW-1133">Transmembrane helix</keyword>
<gene>
    <name evidence="2" type="ORF">HK099_001783</name>
</gene>
<protein>
    <submittedName>
        <fullName evidence="2">Uncharacterized protein</fullName>
    </submittedName>
</protein>
<dbReference type="EMBL" id="JADGJW010001540">
    <property type="protein sequence ID" value="KAJ3202643.1"/>
    <property type="molecule type" value="Genomic_DNA"/>
</dbReference>
<dbReference type="AlphaFoldDB" id="A0AAD5TTZ0"/>